<comment type="caution">
    <text evidence="1">The sequence shown here is derived from an EMBL/GenBank/DDBJ whole genome shotgun (WGS) entry which is preliminary data.</text>
</comment>
<evidence type="ECO:0000313" key="2">
    <source>
        <dbReference type="Proteomes" id="UP000005959"/>
    </source>
</evidence>
<organism evidence="1 2">
    <name type="scientific">Hafnia alvei ATCC 51873</name>
    <dbReference type="NCBI Taxonomy" id="1002364"/>
    <lineage>
        <taxon>Bacteria</taxon>
        <taxon>Pseudomonadati</taxon>
        <taxon>Pseudomonadota</taxon>
        <taxon>Gammaproteobacteria</taxon>
        <taxon>Enterobacterales</taxon>
        <taxon>Hafniaceae</taxon>
        <taxon>Hafnia</taxon>
    </lineage>
</organism>
<dbReference type="Proteomes" id="UP000005959">
    <property type="component" value="Unassembled WGS sequence"/>
</dbReference>
<dbReference type="EMBL" id="AGCI01000010">
    <property type="protein sequence ID" value="EHM46808.1"/>
    <property type="molecule type" value="Genomic_DNA"/>
</dbReference>
<reference evidence="1 2" key="1">
    <citation type="submission" date="2011-08" db="EMBL/GenBank/DDBJ databases">
        <authorList>
            <person name="Weinstock G."/>
            <person name="Sodergren E."/>
            <person name="Clifton S."/>
            <person name="Fulton L."/>
            <person name="Fulton B."/>
            <person name="Courtney L."/>
            <person name="Fronick C."/>
            <person name="Harrison M."/>
            <person name="Strong C."/>
            <person name="Farmer C."/>
            <person name="Delahaunty K."/>
            <person name="Markovic C."/>
            <person name="Hall O."/>
            <person name="Minx P."/>
            <person name="Tomlinson C."/>
            <person name="Mitreva M."/>
            <person name="Hou S."/>
            <person name="Chen J."/>
            <person name="Wollam A."/>
            <person name="Pepin K.H."/>
            <person name="Johnson M."/>
            <person name="Bhonagiri V."/>
            <person name="Zhang X."/>
            <person name="Suruliraj S."/>
            <person name="Warren W."/>
            <person name="Chinwalla A."/>
            <person name="Mardis E.R."/>
            <person name="Wilson R.K."/>
        </authorList>
    </citation>
    <scope>NUCLEOTIDE SEQUENCE [LARGE SCALE GENOMIC DNA]</scope>
    <source>
        <strain evidence="1 2">ATCC 51873</strain>
    </source>
</reference>
<protein>
    <submittedName>
        <fullName evidence="1">Uncharacterized protein</fullName>
    </submittedName>
</protein>
<dbReference type="AlphaFoldDB" id="G9Y263"/>
<dbReference type="HOGENOM" id="CLU_2879616_0_0_6"/>
<evidence type="ECO:0000313" key="1">
    <source>
        <dbReference type="EMBL" id="EHM46808.1"/>
    </source>
</evidence>
<proteinExistence type="predicted"/>
<dbReference type="PATRIC" id="fig|1002364.3.peg.615"/>
<gene>
    <name evidence="1" type="ORF">HMPREF0454_00675</name>
</gene>
<name>G9Y263_HAFAL</name>
<sequence>MGQIPLGSLTMMHQFKVIYKSNNQTHDFIMNGQATLNKADGEVLEAALIDVAQYLNASAKDLHIISVERLQHL</sequence>
<accession>G9Y263</accession>